<dbReference type="InterPro" id="IPR055170">
    <property type="entry name" value="GFO_IDH_MocA-like_dom"/>
</dbReference>
<dbReference type="OrthoDB" id="9815825at2"/>
<dbReference type="KEGG" id="ntr:B0W44_12115"/>
<accession>A0A1U9K8S3</accession>
<dbReference type="RefSeq" id="WP_077720256.1">
    <property type="nucleotide sequence ID" value="NZ_CP019699.1"/>
</dbReference>
<dbReference type="Gene3D" id="3.40.50.720">
    <property type="entry name" value="NAD(P)-binding Rossmann-like Domain"/>
    <property type="match status" value="1"/>
</dbReference>
<protein>
    <submittedName>
        <fullName evidence="3">Dehydrogenase</fullName>
    </submittedName>
</protein>
<dbReference type="GO" id="GO:0000166">
    <property type="term" value="F:nucleotide binding"/>
    <property type="evidence" value="ECO:0007669"/>
    <property type="project" value="InterPro"/>
</dbReference>
<dbReference type="STRING" id="1471761.B0W44_12115"/>
<dbReference type="Pfam" id="PF22725">
    <property type="entry name" value="GFO_IDH_MocA_C3"/>
    <property type="match status" value="1"/>
</dbReference>
<evidence type="ECO:0000259" key="1">
    <source>
        <dbReference type="Pfam" id="PF01408"/>
    </source>
</evidence>
<sequence>MKKLRMGLVGAGRIATARHIPAYMTLPQKVDVTAICDIHVQRAEEVARAYSIPRVFEDYRDMLNEVDAVTICTPNTFHADIAIAALKANVHVLSEKPMALTTKECASMIAAAKQTKKILSIGYHYRFMKQSQAAKKLMMHGEIGHPLVVRVQALRRRKVPGWGVFTQKELQGGGSLIDYGCHLLDLALWLIGHPQPLEIMGSTYNALSKTPGQVNEWGKIDSESFDVDDHAVGFVKFANDVTLFIESSWAANIREDVESLSISGDRGGLDVFPLQLNYTKHGMLFNTESPWLPGCDDPGLAQAENFVSACLGEADVIVKPEEAMAVSQIIEAIYESSESRKSVQFEKGKEISR</sequence>
<dbReference type="SUPFAM" id="SSF55347">
    <property type="entry name" value="Glyceraldehyde-3-phosphate dehydrogenase-like, C-terminal domain"/>
    <property type="match status" value="1"/>
</dbReference>
<dbReference type="InterPro" id="IPR036291">
    <property type="entry name" value="NAD(P)-bd_dom_sf"/>
</dbReference>
<dbReference type="Gene3D" id="3.30.360.10">
    <property type="entry name" value="Dihydrodipicolinate Reductase, domain 2"/>
    <property type="match status" value="1"/>
</dbReference>
<dbReference type="InterPro" id="IPR000683">
    <property type="entry name" value="Gfo/Idh/MocA-like_OxRdtase_N"/>
</dbReference>
<name>A0A1U9K8S3_9BACL</name>
<evidence type="ECO:0000313" key="4">
    <source>
        <dbReference type="Proteomes" id="UP000188603"/>
    </source>
</evidence>
<dbReference type="PANTHER" id="PTHR43249">
    <property type="entry name" value="UDP-N-ACETYL-2-AMINO-2-DEOXY-D-GLUCURONATE OXIDASE"/>
    <property type="match status" value="1"/>
</dbReference>
<gene>
    <name evidence="3" type="ORF">B0W44_12115</name>
</gene>
<dbReference type="Pfam" id="PF01408">
    <property type="entry name" value="GFO_IDH_MocA"/>
    <property type="match status" value="1"/>
</dbReference>
<dbReference type="AlphaFoldDB" id="A0A1U9K8S3"/>
<organism evidence="3 4">
    <name type="scientific">Novibacillus thermophilus</name>
    <dbReference type="NCBI Taxonomy" id="1471761"/>
    <lineage>
        <taxon>Bacteria</taxon>
        <taxon>Bacillati</taxon>
        <taxon>Bacillota</taxon>
        <taxon>Bacilli</taxon>
        <taxon>Bacillales</taxon>
        <taxon>Thermoactinomycetaceae</taxon>
        <taxon>Novibacillus</taxon>
    </lineage>
</organism>
<dbReference type="SUPFAM" id="SSF51735">
    <property type="entry name" value="NAD(P)-binding Rossmann-fold domains"/>
    <property type="match status" value="1"/>
</dbReference>
<dbReference type="Proteomes" id="UP000188603">
    <property type="component" value="Chromosome"/>
</dbReference>
<dbReference type="EMBL" id="CP019699">
    <property type="protein sequence ID" value="AQS56393.1"/>
    <property type="molecule type" value="Genomic_DNA"/>
</dbReference>
<feature type="domain" description="Gfo/Idh/MocA-like oxidoreductase N-terminal" evidence="1">
    <location>
        <begin position="4"/>
        <end position="123"/>
    </location>
</feature>
<dbReference type="InterPro" id="IPR052515">
    <property type="entry name" value="Gfo/Idh/MocA_Oxidoreductase"/>
</dbReference>
<dbReference type="PANTHER" id="PTHR43249:SF1">
    <property type="entry name" value="D-GLUCOSIDE 3-DEHYDROGENASE"/>
    <property type="match status" value="1"/>
</dbReference>
<reference evidence="3 4" key="1">
    <citation type="journal article" date="2015" name="Int. J. Syst. Evol. Microbiol.">
        <title>Novibacillus thermophilus gen. nov., sp. nov., a Gram-staining-negative and moderately thermophilic member of the family Thermoactinomycetaceae.</title>
        <authorList>
            <person name="Yang G."/>
            <person name="Chen J."/>
            <person name="Zhou S."/>
        </authorList>
    </citation>
    <scope>NUCLEOTIDE SEQUENCE [LARGE SCALE GENOMIC DNA]</scope>
    <source>
        <strain evidence="3 4">SG-1</strain>
    </source>
</reference>
<proteinExistence type="predicted"/>
<feature type="domain" description="GFO/IDH/MocA-like oxidoreductase" evidence="2">
    <location>
        <begin position="132"/>
        <end position="269"/>
    </location>
</feature>
<evidence type="ECO:0000259" key="2">
    <source>
        <dbReference type="Pfam" id="PF22725"/>
    </source>
</evidence>
<keyword evidence="4" id="KW-1185">Reference proteome</keyword>
<evidence type="ECO:0000313" key="3">
    <source>
        <dbReference type="EMBL" id="AQS56393.1"/>
    </source>
</evidence>